<dbReference type="GO" id="GO:0005886">
    <property type="term" value="C:plasma membrane"/>
    <property type="evidence" value="ECO:0007669"/>
    <property type="project" value="TreeGrafter"/>
</dbReference>
<keyword evidence="5" id="KW-0808">Transferase</keyword>
<keyword evidence="3" id="KW-1133">Transmembrane helix</keyword>
<keyword evidence="3" id="KW-0472">Membrane</keyword>
<feature type="transmembrane region" description="Helical" evidence="3">
    <location>
        <begin position="202"/>
        <end position="222"/>
    </location>
</feature>
<evidence type="ECO:0000256" key="3">
    <source>
        <dbReference type="SAM" id="Phobius"/>
    </source>
</evidence>
<dbReference type="GO" id="GO:0004190">
    <property type="term" value="F:aspartic-type endopeptidase activity"/>
    <property type="evidence" value="ECO:0007669"/>
    <property type="project" value="InterPro"/>
</dbReference>
<dbReference type="GO" id="GO:0008168">
    <property type="term" value="F:methyltransferase activity"/>
    <property type="evidence" value="ECO:0007669"/>
    <property type="project" value="UniProtKB-KW"/>
</dbReference>
<name>A0A1G9UWX0_9ACTN</name>
<dbReference type="InterPro" id="IPR014032">
    <property type="entry name" value="Peptidase_A24A_bac"/>
</dbReference>
<accession>A0A1G9UWX0</accession>
<evidence type="ECO:0000313" key="6">
    <source>
        <dbReference type="Proteomes" id="UP000198680"/>
    </source>
</evidence>
<dbReference type="InterPro" id="IPR050882">
    <property type="entry name" value="Prepilin_peptidase/N-MTase"/>
</dbReference>
<dbReference type="Gene3D" id="1.20.120.1220">
    <property type="match status" value="1"/>
</dbReference>
<keyword evidence="5" id="KW-0489">Methyltransferase</keyword>
<reference evidence="6" key="1">
    <citation type="submission" date="2016-10" db="EMBL/GenBank/DDBJ databases">
        <authorList>
            <person name="Varghese N."/>
            <person name="Submissions S."/>
        </authorList>
    </citation>
    <scope>NUCLEOTIDE SEQUENCE [LARGE SCALE GENOMIC DNA]</scope>
    <source>
        <strain evidence="6">DSM 45419</strain>
    </source>
</reference>
<feature type="transmembrane region" description="Helical" evidence="3">
    <location>
        <begin position="68"/>
        <end position="87"/>
    </location>
</feature>
<dbReference type="PRINTS" id="PR00864">
    <property type="entry name" value="PREPILNPTASE"/>
</dbReference>
<dbReference type="STRING" id="1137991.SAMN05660642_02987"/>
<feature type="transmembrane region" description="Helical" evidence="3">
    <location>
        <begin position="156"/>
        <end position="182"/>
    </location>
</feature>
<dbReference type="GO" id="GO:0006465">
    <property type="term" value="P:signal peptide processing"/>
    <property type="evidence" value="ECO:0007669"/>
    <property type="project" value="TreeGrafter"/>
</dbReference>
<gene>
    <name evidence="5" type="ORF">SAMN05660642_02987</name>
</gene>
<dbReference type="AlphaFoldDB" id="A0A1G9UWX0"/>
<evidence type="ECO:0000259" key="4">
    <source>
        <dbReference type="Pfam" id="PF01478"/>
    </source>
</evidence>
<dbReference type="EMBL" id="FNHE01000007">
    <property type="protein sequence ID" value="SDM64444.1"/>
    <property type="molecule type" value="Genomic_DNA"/>
</dbReference>
<proteinExistence type="inferred from homology"/>
<feature type="transmembrane region" description="Helical" evidence="3">
    <location>
        <begin position="123"/>
        <end position="144"/>
    </location>
</feature>
<organism evidence="5 6">
    <name type="scientific">Geodermatophilus siccatus</name>
    <dbReference type="NCBI Taxonomy" id="1137991"/>
    <lineage>
        <taxon>Bacteria</taxon>
        <taxon>Bacillati</taxon>
        <taxon>Actinomycetota</taxon>
        <taxon>Actinomycetes</taxon>
        <taxon>Geodermatophilales</taxon>
        <taxon>Geodermatophilaceae</taxon>
        <taxon>Geodermatophilus</taxon>
    </lineage>
</organism>
<protein>
    <submittedName>
        <fullName evidence="5">Leader peptidase (Prepilin peptidase) / N-methyltransferase</fullName>
    </submittedName>
</protein>
<dbReference type="PANTHER" id="PTHR30487:SF0">
    <property type="entry name" value="PREPILIN LEADER PEPTIDASE_N-METHYLTRANSFERASE-RELATED"/>
    <property type="match status" value="1"/>
</dbReference>
<comment type="similarity">
    <text evidence="1 2">Belongs to the peptidase A24 family.</text>
</comment>
<feature type="transmembrane region" description="Helical" evidence="3">
    <location>
        <begin position="99"/>
        <end position="117"/>
    </location>
</feature>
<dbReference type="RefSeq" id="WP_091219710.1">
    <property type="nucleotide sequence ID" value="NZ_FNHE01000007.1"/>
</dbReference>
<feature type="domain" description="Prepilin type IV endopeptidase peptidase" evidence="4">
    <location>
        <begin position="77"/>
        <end position="185"/>
    </location>
</feature>
<dbReference type="Proteomes" id="UP000198680">
    <property type="component" value="Unassembled WGS sequence"/>
</dbReference>
<evidence type="ECO:0000256" key="2">
    <source>
        <dbReference type="RuleBase" id="RU003793"/>
    </source>
</evidence>
<dbReference type="InterPro" id="IPR000045">
    <property type="entry name" value="Prepilin_IV_endopep_pep"/>
</dbReference>
<dbReference type="OrthoDB" id="2087435at2"/>
<sequence length="223" mass="22286">MLPALAVVALLLGAGAGLLANRAAGRFPWPPGAGARELLGPGPVAVRPPVVEVATALLTVLTALSTGLSWELPAFLLLAVAGVLLAVVDLQHRLLPNRVVLPALAAGTALLLLPALVDGAWDALLRAVLGAAALFTVYLVLALVSPGGLGMGDVKLAALLGLYLGWLGWAAVVLGTLTGFVVQAVVALGLLATRRIGLRGELPFGPAMLAGAALVIGGTALLP</sequence>
<dbReference type="Pfam" id="PF01478">
    <property type="entry name" value="Peptidase_A24"/>
    <property type="match status" value="1"/>
</dbReference>
<dbReference type="PANTHER" id="PTHR30487">
    <property type="entry name" value="TYPE 4 PREPILIN-LIKE PROTEINS LEADER PEPTIDE-PROCESSING ENZYME"/>
    <property type="match status" value="1"/>
</dbReference>
<evidence type="ECO:0000256" key="1">
    <source>
        <dbReference type="ARBA" id="ARBA00005801"/>
    </source>
</evidence>
<keyword evidence="6" id="KW-1185">Reference proteome</keyword>
<keyword evidence="3" id="KW-0812">Transmembrane</keyword>
<evidence type="ECO:0000313" key="5">
    <source>
        <dbReference type="EMBL" id="SDM64444.1"/>
    </source>
</evidence>
<dbReference type="GO" id="GO:0032259">
    <property type="term" value="P:methylation"/>
    <property type="evidence" value="ECO:0007669"/>
    <property type="project" value="UniProtKB-KW"/>
</dbReference>